<feature type="compositionally biased region" description="Basic and acidic residues" evidence="1">
    <location>
        <begin position="346"/>
        <end position="362"/>
    </location>
</feature>
<proteinExistence type="predicted"/>
<gene>
    <name evidence="3" type="ORF">HID58_087081</name>
</gene>
<keyword evidence="4" id="KW-1185">Reference proteome</keyword>
<feature type="compositionally biased region" description="Gly residues" evidence="1">
    <location>
        <begin position="266"/>
        <end position="282"/>
    </location>
</feature>
<name>A0ABQ7XS97_BRANA</name>
<feature type="compositionally biased region" description="Basic and acidic residues" evidence="1">
    <location>
        <begin position="111"/>
        <end position="129"/>
    </location>
</feature>
<evidence type="ECO:0000256" key="1">
    <source>
        <dbReference type="SAM" id="MobiDB-lite"/>
    </source>
</evidence>
<feature type="region of interest" description="Disordered" evidence="1">
    <location>
        <begin position="1"/>
        <end position="157"/>
    </location>
</feature>
<dbReference type="Pfam" id="PF03384">
    <property type="entry name" value="DUF287"/>
    <property type="match status" value="1"/>
</dbReference>
<evidence type="ECO:0000313" key="4">
    <source>
        <dbReference type="Proteomes" id="UP000824890"/>
    </source>
</evidence>
<reference evidence="3 4" key="1">
    <citation type="submission" date="2021-05" db="EMBL/GenBank/DDBJ databases">
        <title>Genome Assembly of Synthetic Allotetraploid Brassica napus Reveals Homoeologous Exchanges between Subgenomes.</title>
        <authorList>
            <person name="Davis J.T."/>
        </authorList>
    </citation>
    <scope>NUCLEOTIDE SEQUENCE [LARGE SCALE GENOMIC DNA]</scope>
    <source>
        <strain evidence="4">cv. Da-Ae</strain>
        <tissue evidence="3">Seedling</tissue>
    </source>
</reference>
<sequence length="541" mass="59217">MSPKTRLAEKKEKAGASEKKKNAGMKKEEAAAKRRAAVKKMRDAAKRTSPPEHQGVQSSTPAAELPSQGDSEGTPRPVLPSQPQKSPTPTHAASEAENRVTSGSSTKSPSHRVDELNGEEIGSHNRDSNAPEVPVDNDAPRTVERDDMTVEADRPAGFFFKPSDFGKEKLQKMKFDGSGDRLRMAEIISILEPKGYEANLLYEIMDEGTYEDLELLDDSDTPDIAADSWNKILLEPGSKILWPDLFEMDVRTRKQQEQAGGEEGGEAGGEAGVEAGGKAGGEAGRENLRELELKLKKRMDDGFALREETIRLLAARVKDLEQDKIQRECWSIQFGEAETGYASGGRRRDKDGDEEAEMHGDKEGDEEAEKQGLDDNEADKEGEDNGDKDGDEAEAEKDGDEAEAEKDGEKQIEAEAEKDGEKYDTKERFDDDGDEQSTLQIMTDTAERFEMAAAEKAAADKTYEVVDDDDAVEKEGEVRVDDALEKEGEVGVDDALEEAASVGVDDALENAASVADSHDAAKMPKRVPKRSHLLRSLFTPN</sequence>
<evidence type="ECO:0000313" key="3">
    <source>
        <dbReference type="EMBL" id="KAH0858820.1"/>
    </source>
</evidence>
<feature type="compositionally biased region" description="Basic and acidic residues" evidence="1">
    <location>
        <begin position="40"/>
        <end position="50"/>
    </location>
</feature>
<dbReference type="EMBL" id="JAGKQM010000019">
    <property type="protein sequence ID" value="KAH0858820.1"/>
    <property type="molecule type" value="Genomic_DNA"/>
</dbReference>
<feature type="region of interest" description="Disordered" evidence="1">
    <location>
        <begin position="327"/>
        <end position="438"/>
    </location>
</feature>
<feature type="compositionally biased region" description="Basic and acidic residues" evidence="1">
    <location>
        <begin position="1"/>
        <end position="32"/>
    </location>
</feature>
<feature type="domain" description="DUF287" evidence="2">
    <location>
        <begin position="187"/>
        <end position="246"/>
    </location>
</feature>
<feature type="compositionally biased region" description="Acidic residues" evidence="1">
    <location>
        <begin position="363"/>
        <end position="382"/>
    </location>
</feature>
<evidence type="ECO:0000259" key="2">
    <source>
        <dbReference type="Pfam" id="PF03384"/>
    </source>
</evidence>
<feature type="compositionally biased region" description="Acidic residues" evidence="1">
    <location>
        <begin position="389"/>
        <end position="404"/>
    </location>
</feature>
<organism evidence="3 4">
    <name type="scientific">Brassica napus</name>
    <name type="common">Rape</name>
    <dbReference type="NCBI Taxonomy" id="3708"/>
    <lineage>
        <taxon>Eukaryota</taxon>
        <taxon>Viridiplantae</taxon>
        <taxon>Streptophyta</taxon>
        <taxon>Embryophyta</taxon>
        <taxon>Tracheophyta</taxon>
        <taxon>Spermatophyta</taxon>
        <taxon>Magnoliopsida</taxon>
        <taxon>eudicotyledons</taxon>
        <taxon>Gunneridae</taxon>
        <taxon>Pentapetalae</taxon>
        <taxon>rosids</taxon>
        <taxon>malvids</taxon>
        <taxon>Brassicales</taxon>
        <taxon>Brassicaceae</taxon>
        <taxon>Brassiceae</taxon>
        <taxon>Brassica</taxon>
    </lineage>
</organism>
<feature type="compositionally biased region" description="Basic residues" evidence="1">
    <location>
        <begin position="523"/>
        <end position="533"/>
    </location>
</feature>
<feature type="compositionally biased region" description="Basic and acidic residues" evidence="1">
    <location>
        <begin position="138"/>
        <end position="154"/>
    </location>
</feature>
<dbReference type="Proteomes" id="UP000824890">
    <property type="component" value="Unassembled WGS sequence"/>
</dbReference>
<feature type="region of interest" description="Disordered" evidence="1">
    <location>
        <begin position="513"/>
        <end position="541"/>
    </location>
</feature>
<protein>
    <recommendedName>
        <fullName evidence="2">DUF287 domain-containing protein</fullName>
    </recommendedName>
</protein>
<feature type="region of interest" description="Disordered" evidence="1">
    <location>
        <begin position="252"/>
        <end position="285"/>
    </location>
</feature>
<comment type="caution">
    <text evidence="3">The sequence shown here is derived from an EMBL/GenBank/DDBJ whole genome shotgun (WGS) entry which is preliminary data.</text>
</comment>
<feature type="compositionally biased region" description="Polar residues" evidence="1">
    <location>
        <begin position="81"/>
        <end position="91"/>
    </location>
</feature>
<feature type="compositionally biased region" description="Basic and acidic residues" evidence="1">
    <location>
        <begin position="405"/>
        <end position="429"/>
    </location>
</feature>
<dbReference type="InterPro" id="IPR005048">
    <property type="entry name" value="DUF287"/>
</dbReference>
<feature type="compositionally biased region" description="Polar residues" evidence="1">
    <location>
        <begin position="99"/>
        <end position="108"/>
    </location>
</feature>
<accession>A0ABQ7XS97</accession>